<evidence type="ECO:0000313" key="3">
    <source>
        <dbReference type="Proteomes" id="UP000070444"/>
    </source>
</evidence>
<evidence type="ECO:0000313" key="2">
    <source>
        <dbReference type="EMBL" id="KXN65639.1"/>
    </source>
</evidence>
<accession>A0A137NSA0</accession>
<keyword evidence="3" id="KW-1185">Reference proteome</keyword>
<keyword evidence="1" id="KW-1133">Transmembrane helix</keyword>
<dbReference type="Proteomes" id="UP000070444">
    <property type="component" value="Unassembled WGS sequence"/>
</dbReference>
<feature type="transmembrane region" description="Helical" evidence="1">
    <location>
        <begin position="85"/>
        <end position="110"/>
    </location>
</feature>
<keyword evidence="1" id="KW-0812">Transmembrane</keyword>
<name>A0A137NSA0_CONC2</name>
<gene>
    <name evidence="2" type="ORF">CONCODRAFT_12709</name>
</gene>
<dbReference type="EMBL" id="KQ964839">
    <property type="protein sequence ID" value="KXN65639.1"/>
    <property type="molecule type" value="Genomic_DNA"/>
</dbReference>
<evidence type="ECO:0008006" key="4">
    <source>
        <dbReference type="Google" id="ProtNLM"/>
    </source>
</evidence>
<feature type="transmembrane region" description="Helical" evidence="1">
    <location>
        <begin position="51"/>
        <end position="73"/>
    </location>
</feature>
<dbReference type="AlphaFoldDB" id="A0A137NSA0"/>
<organism evidence="2 3">
    <name type="scientific">Conidiobolus coronatus (strain ATCC 28846 / CBS 209.66 / NRRL 28638)</name>
    <name type="common">Delacroixia coronata</name>
    <dbReference type="NCBI Taxonomy" id="796925"/>
    <lineage>
        <taxon>Eukaryota</taxon>
        <taxon>Fungi</taxon>
        <taxon>Fungi incertae sedis</taxon>
        <taxon>Zoopagomycota</taxon>
        <taxon>Entomophthoromycotina</taxon>
        <taxon>Entomophthoromycetes</taxon>
        <taxon>Entomophthorales</taxon>
        <taxon>Ancylistaceae</taxon>
        <taxon>Conidiobolus</taxon>
    </lineage>
</organism>
<feature type="transmembrane region" description="Helical" evidence="1">
    <location>
        <begin position="19"/>
        <end position="39"/>
    </location>
</feature>
<dbReference type="OrthoDB" id="5950040at2759"/>
<reference evidence="2 3" key="1">
    <citation type="journal article" date="2015" name="Genome Biol. Evol.">
        <title>Phylogenomic analyses indicate that early fungi evolved digesting cell walls of algal ancestors of land plants.</title>
        <authorList>
            <person name="Chang Y."/>
            <person name="Wang S."/>
            <person name="Sekimoto S."/>
            <person name="Aerts A.L."/>
            <person name="Choi C."/>
            <person name="Clum A."/>
            <person name="LaButti K.M."/>
            <person name="Lindquist E.A."/>
            <person name="Yee Ngan C."/>
            <person name="Ohm R.A."/>
            <person name="Salamov A.A."/>
            <person name="Grigoriev I.V."/>
            <person name="Spatafora J.W."/>
            <person name="Berbee M.L."/>
        </authorList>
    </citation>
    <scope>NUCLEOTIDE SEQUENCE [LARGE SCALE GENOMIC DNA]</scope>
    <source>
        <strain evidence="2 3">NRRL 28638</strain>
    </source>
</reference>
<dbReference type="Gene3D" id="1.20.1070.10">
    <property type="entry name" value="Rhodopsin 7-helix transmembrane proteins"/>
    <property type="match status" value="1"/>
</dbReference>
<protein>
    <recommendedName>
        <fullName evidence="4">G-protein coupled receptors family 1 profile domain-containing protein</fullName>
    </recommendedName>
</protein>
<keyword evidence="1" id="KW-0472">Membrane</keyword>
<proteinExistence type="predicted"/>
<sequence length="129" mass="14884">MADINPNDPNKVYTNALRIIYFVLSICGLMFTSILLLILGKRLKKAKHRDIILTIIAVFVDCLSSCGLLFRAIFTQYPYNILKEHYYWCAFDGFLNAHMLIFSGFALSLLSAQRMLYLHFGGKLYTKQF</sequence>
<evidence type="ECO:0000256" key="1">
    <source>
        <dbReference type="SAM" id="Phobius"/>
    </source>
</evidence>